<keyword evidence="6" id="KW-0677">Repeat</keyword>
<gene>
    <name evidence="19" type="primary">rbm28</name>
</gene>
<dbReference type="FunFam" id="3.30.70.330:FF:000315">
    <property type="entry name" value="RNA-binding motif protein 28"/>
    <property type="match status" value="1"/>
</dbReference>
<evidence type="ECO:0000256" key="15">
    <source>
        <dbReference type="ARBA" id="ARBA00075702"/>
    </source>
</evidence>
<dbReference type="GO" id="GO:0005730">
    <property type="term" value="C:nucleolus"/>
    <property type="evidence" value="ECO:0007669"/>
    <property type="project" value="UniProtKB-SubCell"/>
</dbReference>
<keyword evidence="5" id="KW-0747">Spliceosome</keyword>
<evidence type="ECO:0000313" key="20">
    <source>
        <dbReference type="Proteomes" id="UP000694680"/>
    </source>
</evidence>
<dbReference type="InterPro" id="IPR051945">
    <property type="entry name" value="RRM_MRD1_RNA_proc_ribogen"/>
</dbReference>
<dbReference type="AlphaFoldDB" id="A0A8C5GZG8"/>
<evidence type="ECO:0000256" key="8">
    <source>
        <dbReference type="ARBA" id="ARBA00022884"/>
    </source>
</evidence>
<comment type="subunit">
    <text evidence="13">Interacts with U1, U2, U4, U5, and U6 spliceosomal small nuclear RNAs (snRNAs).</text>
</comment>
<dbReference type="SUPFAM" id="SSF54928">
    <property type="entry name" value="RNA-binding domain, RBD"/>
    <property type="match status" value="4"/>
</dbReference>
<reference evidence="19" key="1">
    <citation type="submission" date="2020-06" db="EMBL/GenBank/DDBJ databases">
        <authorList>
            <consortium name="Wellcome Sanger Institute Data Sharing"/>
        </authorList>
    </citation>
    <scope>NUCLEOTIDE SEQUENCE [LARGE SCALE GENOMIC DNA]</scope>
</reference>
<keyword evidence="10" id="KW-0508">mRNA splicing</keyword>
<proteinExistence type="predicted"/>
<dbReference type="Pfam" id="PF00076">
    <property type="entry name" value="RRM_1"/>
    <property type="match status" value="4"/>
</dbReference>
<dbReference type="InterPro" id="IPR000504">
    <property type="entry name" value="RRM_dom"/>
</dbReference>
<evidence type="ECO:0000259" key="18">
    <source>
        <dbReference type="PROSITE" id="PS50102"/>
    </source>
</evidence>
<comment type="function">
    <text evidence="12">Nucleolar component of the spliceosomal ribonucleoprotein complexes.</text>
</comment>
<keyword evidence="3" id="KW-0597">Phosphoprotein</keyword>
<evidence type="ECO:0000256" key="17">
    <source>
        <dbReference type="SAM" id="MobiDB-lite"/>
    </source>
</evidence>
<dbReference type="PANTHER" id="PTHR48039">
    <property type="entry name" value="RNA-BINDING MOTIF PROTEIN 14B"/>
    <property type="match status" value="1"/>
</dbReference>
<feature type="compositionally biased region" description="Polar residues" evidence="17">
    <location>
        <begin position="220"/>
        <end position="229"/>
    </location>
</feature>
<reference evidence="19" key="2">
    <citation type="submission" date="2025-08" db="UniProtKB">
        <authorList>
            <consortium name="Ensembl"/>
        </authorList>
    </citation>
    <scope>IDENTIFICATION</scope>
</reference>
<feature type="compositionally biased region" description="Acidic residues" evidence="17">
    <location>
        <begin position="236"/>
        <end position="302"/>
    </location>
</feature>
<keyword evidence="2" id="KW-1017">Isopeptide bond</keyword>
<feature type="compositionally biased region" description="Basic and acidic residues" evidence="17">
    <location>
        <begin position="652"/>
        <end position="662"/>
    </location>
</feature>
<feature type="domain" description="RRM" evidence="18">
    <location>
        <begin position="107"/>
        <end position="184"/>
    </location>
</feature>
<dbReference type="PROSITE" id="PS50102">
    <property type="entry name" value="RRM"/>
    <property type="match status" value="4"/>
</dbReference>
<evidence type="ECO:0000256" key="3">
    <source>
        <dbReference type="ARBA" id="ARBA00022553"/>
    </source>
</evidence>
<evidence type="ECO:0000256" key="1">
    <source>
        <dbReference type="ARBA" id="ARBA00004604"/>
    </source>
</evidence>
<keyword evidence="7" id="KW-0832">Ubl conjugation</keyword>
<keyword evidence="8 16" id="KW-0694">RNA-binding</keyword>
<sequence length="680" mass="76735">MAGQTLYVGPLPVSATNKRLEEIFSDIGPVKQCFVVKNKGTDKCLGYGFVTFSMLDDAQRALKEVKDYDGQKLNLSVAKKKFKDKKKKPGLFSFIENEQKAKKVVKARLIIRNLSFKCTEDELKETFGKFGTVVDAYIPLKPDGKMRGFGFVLFKEMSGAAKALEAMNLKEIKGRQVAVDWALPKDKYIATQQTSNAGKKKEEEKVSDSESDAEDEDEQPQTSVASKPAQQPVDESSSDEDDGEEESSEDGEIEEDEESRDEDDEDAGHEDDEDEGDGDVDDDDDDDEKSLGSDDEDDEMDESGTVNLSFDTDEDGLEEVLLQYGELNYVKVVLHPDTEHSKGCAFAQFRTKEAADKFLAAANDEAENGGVRVDGRKLFVVAAVSKEDAVKLKVDKKKIETGSRNLYLAREGLIRAGTQAAEGVSEADMTKRTRFEELKRAKLKDINVFVSKNRLCVHNLPKSVDNKKLRALCLQASKRAKGVHIIECRVMYDRKPEKGQVMGQSLGYGFVAFREHEDALSVLRHLNNNPKIFGSEKRPIVEFSLEDSRKLKIKELREQRNKVCMEMHKKVYLERETLIHFLFLSGFSGVSEKPKHNSGFVTKPDVEYIDLENGKKRRKVLPLPSHRGPKNRMRDKGKQQAPPAKKQRPRSVRNDRQRRQMEKPTQPRNQVGLINAFLFL</sequence>
<dbReference type="PANTHER" id="PTHR48039:SF5">
    <property type="entry name" value="RNA-BINDING PROTEIN 28"/>
    <property type="match status" value="1"/>
</dbReference>
<evidence type="ECO:0000256" key="6">
    <source>
        <dbReference type="ARBA" id="ARBA00022737"/>
    </source>
</evidence>
<keyword evidence="20" id="KW-1185">Reference proteome</keyword>
<dbReference type="CDD" id="cd12415">
    <property type="entry name" value="RRM3_RBM28_like"/>
    <property type="match status" value="1"/>
</dbReference>
<evidence type="ECO:0000256" key="14">
    <source>
        <dbReference type="ARBA" id="ARBA00067877"/>
    </source>
</evidence>
<evidence type="ECO:0000256" key="4">
    <source>
        <dbReference type="ARBA" id="ARBA00022664"/>
    </source>
</evidence>
<name>A0A8C5GZG8_GOUWI</name>
<evidence type="ECO:0000256" key="16">
    <source>
        <dbReference type="PROSITE-ProRule" id="PRU00176"/>
    </source>
</evidence>
<evidence type="ECO:0000256" key="9">
    <source>
        <dbReference type="ARBA" id="ARBA00022990"/>
    </source>
</evidence>
<feature type="domain" description="RRM" evidence="18">
    <location>
        <begin position="453"/>
        <end position="558"/>
    </location>
</feature>
<protein>
    <recommendedName>
        <fullName evidence="14">RNA-binding protein 28</fullName>
    </recommendedName>
    <alternativeName>
        <fullName evidence="15">RNA-binding motif protein 28</fullName>
    </alternativeName>
</protein>
<dbReference type="SMART" id="SM00360">
    <property type="entry name" value="RRM"/>
    <property type="match status" value="4"/>
</dbReference>
<dbReference type="CDD" id="cd12416">
    <property type="entry name" value="RRM4_RBM28_like"/>
    <property type="match status" value="1"/>
</dbReference>
<feature type="compositionally biased region" description="Basic and acidic residues" evidence="17">
    <location>
        <begin position="199"/>
        <end position="208"/>
    </location>
</feature>
<keyword evidence="4" id="KW-0507">mRNA processing</keyword>
<reference evidence="19" key="3">
    <citation type="submission" date="2025-09" db="UniProtKB">
        <authorList>
            <consortium name="Ensembl"/>
        </authorList>
    </citation>
    <scope>IDENTIFICATION</scope>
</reference>
<evidence type="ECO:0000256" key="2">
    <source>
        <dbReference type="ARBA" id="ARBA00022499"/>
    </source>
</evidence>
<dbReference type="FunFam" id="3.30.70.330:FF:000182">
    <property type="entry name" value="RNA-binding motif protein 28"/>
    <property type="match status" value="1"/>
</dbReference>
<dbReference type="InterPro" id="IPR035979">
    <property type="entry name" value="RBD_domain_sf"/>
</dbReference>
<dbReference type="GO" id="GO:0006397">
    <property type="term" value="P:mRNA processing"/>
    <property type="evidence" value="ECO:0007669"/>
    <property type="project" value="UniProtKB-KW"/>
</dbReference>
<keyword evidence="9" id="KW-0007">Acetylation</keyword>
<dbReference type="GO" id="GO:0008380">
    <property type="term" value="P:RNA splicing"/>
    <property type="evidence" value="ECO:0007669"/>
    <property type="project" value="UniProtKB-KW"/>
</dbReference>
<keyword evidence="11" id="KW-0539">Nucleus</keyword>
<comment type="subcellular location">
    <subcellularLocation>
        <location evidence="1">Nucleus</location>
        <location evidence="1">Nucleolus</location>
    </subcellularLocation>
</comment>
<evidence type="ECO:0000256" key="10">
    <source>
        <dbReference type="ARBA" id="ARBA00023187"/>
    </source>
</evidence>
<evidence type="ECO:0000256" key="7">
    <source>
        <dbReference type="ARBA" id="ARBA00022843"/>
    </source>
</evidence>
<feature type="region of interest" description="Disordered" evidence="17">
    <location>
        <begin position="617"/>
        <end position="668"/>
    </location>
</feature>
<evidence type="ECO:0000256" key="5">
    <source>
        <dbReference type="ARBA" id="ARBA00022728"/>
    </source>
</evidence>
<feature type="region of interest" description="Disordered" evidence="17">
    <location>
        <begin position="193"/>
        <end position="312"/>
    </location>
</feature>
<evidence type="ECO:0000313" key="19">
    <source>
        <dbReference type="Ensembl" id="ENSGWIP00000037038.1"/>
    </source>
</evidence>
<dbReference type="CDD" id="cd12414">
    <property type="entry name" value="RRM2_RBM28_like"/>
    <property type="match status" value="1"/>
</dbReference>
<feature type="domain" description="RRM" evidence="18">
    <location>
        <begin position="4"/>
        <end position="80"/>
    </location>
</feature>
<evidence type="ECO:0000256" key="12">
    <source>
        <dbReference type="ARBA" id="ARBA00053567"/>
    </source>
</evidence>
<organism evidence="19 20">
    <name type="scientific">Gouania willdenowi</name>
    <name type="common">Blunt-snouted clingfish</name>
    <name type="synonym">Lepadogaster willdenowi</name>
    <dbReference type="NCBI Taxonomy" id="441366"/>
    <lineage>
        <taxon>Eukaryota</taxon>
        <taxon>Metazoa</taxon>
        <taxon>Chordata</taxon>
        <taxon>Craniata</taxon>
        <taxon>Vertebrata</taxon>
        <taxon>Euteleostomi</taxon>
        <taxon>Actinopterygii</taxon>
        <taxon>Neopterygii</taxon>
        <taxon>Teleostei</taxon>
        <taxon>Neoteleostei</taxon>
        <taxon>Acanthomorphata</taxon>
        <taxon>Ovalentaria</taxon>
        <taxon>Blenniimorphae</taxon>
        <taxon>Blenniiformes</taxon>
        <taxon>Gobiesocoidei</taxon>
        <taxon>Gobiesocidae</taxon>
        <taxon>Gobiesocinae</taxon>
        <taxon>Gouania</taxon>
    </lineage>
</organism>
<evidence type="ECO:0000256" key="11">
    <source>
        <dbReference type="ARBA" id="ARBA00023242"/>
    </source>
</evidence>
<feature type="domain" description="RRM" evidence="18">
    <location>
        <begin position="307"/>
        <end position="385"/>
    </location>
</feature>
<dbReference type="GO" id="GO:0005681">
    <property type="term" value="C:spliceosomal complex"/>
    <property type="evidence" value="ECO:0007669"/>
    <property type="project" value="UniProtKB-KW"/>
</dbReference>
<feature type="compositionally biased region" description="Acidic residues" evidence="17">
    <location>
        <begin position="209"/>
        <end position="219"/>
    </location>
</feature>
<dbReference type="FunFam" id="3.30.70.330:FF:000340">
    <property type="entry name" value="RNA-binding motif protein 28"/>
    <property type="match status" value="1"/>
</dbReference>
<dbReference type="Gene3D" id="3.30.70.330">
    <property type="match status" value="4"/>
</dbReference>
<dbReference type="InterPro" id="IPR012677">
    <property type="entry name" value="Nucleotide-bd_a/b_plait_sf"/>
</dbReference>
<dbReference type="CDD" id="cd12413">
    <property type="entry name" value="RRM1_RBM28_like"/>
    <property type="match status" value="1"/>
</dbReference>
<dbReference type="Ensembl" id="ENSGWIT00000040341.1">
    <property type="protein sequence ID" value="ENSGWIP00000037038.1"/>
    <property type="gene ID" value="ENSGWIG00000019036.1"/>
</dbReference>
<evidence type="ECO:0000256" key="13">
    <source>
        <dbReference type="ARBA" id="ARBA00062033"/>
    </source>
</evidence>
<dbReference type="Proteomes" id="UP000694680">
    <property type="component" value="Chromosome 6"/>
</dbReference>
<dbReference type="GO" id="GO:0003729">
    <property type="term" value="F:mRNA binding"/>
    <property type="evidence" value="ECO:0007669"/>
    <property type="project" value="TreeGrafter"/>
</dbReference>
<accession>A0A8C5GZG8</accession>